<dbReference type="EMBL" id="MNPJ01000003">
    <property type="protein sequence ID" value="OQS55746.1"/>
    <property type="molecule type" value="Genomic_DNA"/>
</dbReference>
<comment type="caution">
    <text evidence="1">The sequence shown here is derived from an EMBL/GenBank/DDBJ whole genome shotgun (WGS) entry which is preliminary data.</text>
</comment>
<evidence type="ECO:0000313" key="2">
    <source>
        <dbReference type="Proteomes" id="UP000192758"/>
    </source>
</evidence>
<sequence>MKFECYIEGDFTHVKGCLLIPRFEIKIECGCCKKIKENIRIDGNKTVEKEFAKNKDPAKYNFTMKCECGTDICVNVSEPENKIKCVDKEGENEIKICPVENEKCVLMNFWSEGGVVTDVDNVQLTVVADTLERFENVDIKKQVVAEQKDNHQCFIENFKLKVIQVN</sequence>
<gene>
    <name evidence="1" type="ORF">EHP00_2593</name>
</gene>
<dbReference type="Proteomes" id="UP000192758">
    <property type="component" value="Unassembled WGS sequence"/>
</dbReference>
<evidence type="ECO:0000313" key="1">
    <source>
        <dbReference type="EMBL" id="OQS55746.1"/>
    </source>
</evidence>
<keyword evidence="2" id="KW-1185">Reference proteome</keyword>
<organism evidence="1 2">
    <name type="scientific">Ecytonucleospora hepatopenaei</name>
    <dbReference type="NCBI Taxonomy" id="646526"/>
    <lineage>
        <taxon>Eukaryota</taxon>
        <taxon>Fungi</taxon>
        <taxon>Fungi incertae sedis</taxon>
        <taxon>Microsporidia</taxon>
        <taxon>Enterocytozoonidae</taxon>
        <taxon>Ecytonucleospora</taxon>
    </lineage>
</organism>
<dbReference type="VEuPathDB" id="MicrosporidiaDB:EHP00_2593"/>
<dbReference type="AlphaFoldDB" id="A0A1W0E944"/>
<protein>
    <submittedName>
        <fullName evidence="1">Uncharacterized protein</fullName>
    </submittedName>
</protein>
<name>A0A1W0E944_9MICR</name>
<proteinExistence type="predicted"/>
<dbReference type="OrthoDB" id="2194726at2759"/>
<reference evidence="1 2" key="1">
    <citation type="journal article" date="2017" name="Environ. Microbiol.">
        <title>Decay of the glycolytic pathway and adaptation to intranuclear parasitism within Enterocytozoonidae microsporidia.</title>
        <authorList>
            <person name="Wiredu Boakye D."/>
            <person name="Jaroenlak P."/>
            <person name="Prachumwat A."/>
            <person name="Williams T.A."/>
            <person name="Bateman K.S."/>
            <person name="Itsathitphaisarn O."/>
            <person name="Sritunyalucksana K."/>
            <person name="Paszkiewicz K.H."/>
            <person name="Moore K.A."/>
            <person name="Stentiford G.D."/>
            <person name="Williams B.A."/>
        </authorList>
    </citation>
    <scope>NUCLEOTIDE SEQUENCE [LARGE SCALE GENOMIC DNA]</scope>
    <source>
        <strain evidence="1 2">TH1</strain>
    </source>
</reference>
<accession>A0A1W0E944</accession>